<dbReference type="STRING" id="440168.SAMN04487974_11051"/>
<reference evidence="3 4" key="1">
    <citation type="submission" date="2016-10" db="EMBL/GenBank/DDBJ databases">
        <authorList>
            <person name="de Groot N.N."/>
        </authorList>
    </citation>
    <scope>NUCLEOTIDE SEQUENCE [LARGE SCALE GENOMIC DNA]</scope>
    <source>
        <strain evidence="3 4">CGMCC 1.10267</strain>
    </source>
</reference>
<dbReference type="PANTHER" id="PTHR12598">
    <property type="entry name" value="COPPER HOMEOSTASIS PROTEIN CUTC"/>
    <property type="match status" value="1"/>
</dbReference>
<organism evidence="3 4">
    <name type="scientific">Pelagibacterium luteolum</name>
    <dbReference type="NCBI Taxonomy" id="440168"/>
    <lineage>
        <taxon>Bacteria</taxon>
        <taxon>Pseudomonadati</taxon>
        <taxon>Pseudomonadota</taxon>
        <taxon>Alphaproteobacteria</taxon>
        <taxon>Hyphomicrobiales</taxon>
        <taxon>Devosiaceae</taxon>
        <taxon>Pelagibacterium</taxon>
    </lineage>
</organism>
<dbReference type="EMBL" id="FNCS01000010">
    <property type="protein sequence ID" value="SDG86161.1"/>
    <property type="molecule type" value="Genomic_DNA"/>
</dbReference>
<dbReference type="GO" id="GO:0005737">
    <property type="term" value="C:cytoplasm"/>
    <property type="evidence" value="ECO:0007669"/>
    <property type="project" value="UniProtKB-SubCell"/>
</dbReference>
<evidence type="ECO:0000256" key="1">
    <source>
        <dbReference type="ARBA" id="ARBA00007768"/>
    </source>
</evidence>
<dbReference type="GO" id="GO:0005507">
    <property type="term" value="F:copper ion binding"/>
    <property type="evidence" value="ECO:0007669"/>
    <property type="project" value="TreeGrafter"/>
</dbReference>
<comment type="similarity">
    <text evidence="1 2">Belongs to the CutC family.</text>
</comment>
<evidence type="ECO:0000256" key="2">
    <source>
        <dbReference type="HAMAP-Rule" id="MF_00795"/>
    </source>
</evidence>
<name>A0A1G7XPW7_9HYPH</name>
<evidence type="ECO:0000313" key="4">
    <source>
        <dbReference type="Proteomes" id="UP000199495"/>
    </source>
</evidence>
<dbReference type="Pfam" id="PF03932">
    <property type="entry name" value="CutC"/>
    <property type="match status" value="1"/>
</dbReference>
<evidence type="ECO:0000313" key="3">
    <source>
        <dbReference type="EMBL" id="SDG86161.1"/>
    </source>
</evidence>
<sequence length="254" mass="26105">MSVQRSWDSIGSSMSDAILEICVDDAAGLAAAIEGGADRIELCAALSVGGLTPSRGLMALAAGSPVPVYAMIRPRAGDFVFSGREVDIMCVDIEAAREAGLAGVVIGASLSDGSLDREILRRLVDHASGLGLTLHRAFDLVPDFRVATETAIDLGFERILTSGGTPRAVDGLDALGEVIANANGRIAVMPGSGVTAENAHQFIAIGARELHASASVEIVPGEEKLAELGYVTAGMKRTDAARVAGLKAAIAGRR</sequence>
<dbReference type="InterPro" id="IPR005627">
    <property type="entry name" value="CutC-like"/>
</dbReference>
<comment type="subcellular location">
    <subcellularLocation>
        <location evidence="2">Cytoplasm</location>
    </subcellularLocation>
</comment>
<comment type="caution">
    <text evidence="2">Once thought to be involved in copper homeostasis, experiments in E.coli have shown this is not the case.</text>
</comment>
<dbReference type="InterPro" id="IPR036822">
    <property type="entry name" value="CutC-like_dom_sf"/>
</dbReference>
<dbReference type="AlphaFoldDB" id="A0A1G7XPW7"/>
<keyword evidence="2" id="KW-0963">Cytoplasm</keyword>
<accession>A0A1G7XPW7</accession>
<dbReference type="SUPFAM" id="SSF110395">
    <property type="entry name" value="CutC-like"/>
    <property type="match status" value="1"/>
</dbReference>
<dbReference type="HAMAP" id="MF_00795">
    <property type="entry name" value="CutC"/>
    <property type="match status" value="1"/>
</dbReference>
<keyword evidence="4" id="KW-1185">Reference proteome</keyword>
<gene>
    <name evidence="2" type="primary">cutC</name>
    <name evidence="3" type="ORF">SAMN04487974_11051</name>
</gene>
<dbReference type="PANTHER" id="PTHR12598:SF0">
    <property type="entry name" value="COPPER HOMEOSTASIS PROTEIN CUTC HOMOLOG"/>
    <property type="match status" value="1"/>
</dbReference>
<protein>
    <recommendedName>
        <fullName evidence="2">PF03932 family protein CutC</fullName>
    </recommendedName>
</protein>
<dbReference type="Gene3D" id="3.20.20.380">
    <property type="entry name" value="Copper homeostasis (CutC) domain"/>
    <property type="match status" value="1"/>
</dbReference>
<proteinExistence type="inferred from homology"/>
<dbReference type="Proteomes" id="UP000199495">
    <property type="component" value="Unassembled WGS sequence"/>
</dbReference>